<evidence type="ECO:0000313" key="2">
    <source>
        <dbReference type="Proteomes" id="UP000827976"/>
    </source>
</evidence>
<comment type="caution">
    <text evidence="1">The sequence shown here is derived from an EMBL/GenBank/DDBJ whole genome shotgun (WGS) entry which is preliminary data.</text>
</comment>
<protein>
    <submittedName>
        <fullName evidence="1">Uncharacterized protein</fullName>
    </submittedName>
</protein>
<keyword evidence="2" id="KW-1185">Reference proteome</keyword>
<organism evidence="1 2">
    <name type="scientific">Dioscorea alata</name>
    <name type="common">Purple yam</name>
    <dbReference type="NCBI Taxonomy" id="55571"/>
    <lineage>
        <taxon>Eukaryota</taxon>
        <taxon>Viridiplantae</taxon>
        <taxon>Streptophyta</taxon>
        <taxon>Embryophyta</taxon>
        <taxon>Tracheophyta</taxon>
        <taxon>Spermatophyta</taxon>
        <taxon>Magnoliopsida</taxon>
        <taxon>Liliopsida</taxon>
        <taxon>Dioscoreales</taxon>
        <taxon>Dioscoreaceae</taxon>
        <taxon>Dioscorea</taxon>
    </lineage>
</organism>
<evidence type="ECO:0000313" key="1">
    <source>
        <dbReference type="EMBL" id="KAH7653439.1"/>
    </source>
</evidence>
<reference evidence="2" key="1">
    <citation type="journal article" date="2022" name="Nat. Commun.">
        <title>Chromosome evolution and the genetic basis of agronomically important traits in greater yam.</title>
        <authorList>
            <person name="Bredeson J.V."/>
            <person name="Lyons J.B."/>
            <person name="Oniyinde I.O."/>
            <person name="Okereke N.R."/>
            <person name="Kolade O."/>
            <person name="Nnabue I."/>
            <person name="Nwadili C.O."/>
            <person name="Hribova E."/>
            <person name="Parker M."/>
            <person name="Nwogha J."/>
            <person name="Shu S."/>
            <person name="Carlson J."/>
            <person name="Kariba R."/>
            <person name="Muthemba S."/>
            <person name="Knop K."/>
            <person name="Barton G.J."/>
            <person name="Sherwood A.V."/>
            <person name="Lopez-Montes A."/>
            <person name="Asiedu R."/>
            <person name="Jamnadass R."/>
            <person name="Muchugi A."/>
            <person name="Goodstein D."/>
            <person name="Egesi C.N."/>
            <person name="Featherston J."/>
            <person name="Asfaw A."/>
            <person name="Simpson G.G."/>
            <person name="Dolezel J."/>
            <person name="Hendre P.S."/>
            <person name="Van Deynze A."/>
            <person name="Kumar P.L."/>
            <person name="Obidiegwu J.E."/>
            <person name="Bhattacharjee R."/>
            <person name="Rokhsar D.S."/>
        </authorList>
    </citation>
    <scope>NUCLEOTIDE SEQUENCE [LARGE SCALE GENOMIC DNA]</scope>
    <source>
        <strain evidence="2">cv. TDa95/00328</strain>
    </source>
</reference>
<dbReference type="Proteomes" id="UP000827976">
    <property type="component" value="Chromosome 19"/>
</dbReference>
<sequence>MLPPFFFDEATESTFLSLMIFERLYVVPQGLLRPKLQEVTKNLQRLFPEQVQMELPEQLQREIDEQIKRELLPKLMTTIDFKEVILGKIPEERLKLLLPQLQIHLRQLEGFDEHVTSYIFFMKELIESYSDVRLLKSNGIIFLDVENELAPIQLLNTLTKDILHFPTNNIIELRREVNKYSQSKVNRLVKTRMNRWLGILMNLYFDNPWSTTAVIGGLMILVLTFIQTYYTFLSYHHPKGG</sequence>
<accession>A0ACB7TZE5</accession>
<dbReference type="EMBL" id="CM037029">
    <property type="protein sequence ID" value="KAH7653439.1"/>
    <property type="molecule type" value="Genomic_DNA"/>
</dbReference>
<gene>
    <name evidence="1" type="ORF">IHE45_19G080900</name>
</gene>
<proteinExistence type="predicted"/>
<name>A0ACB7TZE5_DIOAL</name>